<reference evidence="2" key="1">
    <citation type="submission" date="2021-01" db="EMBL/GenBank/DDBJ databases">
        <authorList>
            <consortium name="Genoscope - CEA"/>
            <person name="William W."/>
        </authorList>
    </citation>
    <scope>NUCLEOTIDE SEQUENCE</scope>
</reference>
<organism evidence="2">
    <name type="scientific">Brassica napus</name>
    <name type="common">Rape</name>
    <dbReference type="NCBI Taxonomy" id="3708"/>
    <lineage>
        <taxon>Eukaryota</taxon>
        <taxon>Viridiplantae</taxon>
        <taxon>Streptophyta</taxon>
        <taxon>Embryophyta</taxon>
        <taxon>Tracheophyta</taxon>
        <taxon>Spermatophyta</taxon>
        <taxon>Magnoliopsida</taxon>
        <taxon>eudicotyledons</taxon>
        <taxon>Gunneridae</taxon>
        <taxon>Pentapetalae</taxon>
        <taxon>rosids</taxon>
        <taxon>malvids</taxon>
        <taxon>Brassicales</taxon>
        <taxon>Brassicaceae</taxon>
        <taxon>Brassiceae</taxon>
        <taxon>Brassica</taxon>
    </lineage>
</organism>
<dbReference type="AlphaFoldDB" id="A0A816W7Q3"/>
<feature type="region of interest" description="Disordered" evidence="1">
    <location>
        <begin position="1"/>
        <end position="21"/>
    </location>
</feature>
<protein>
    <submittedName>
        <fullName evidence="2">(rape) hypothetical protein</fullName>
    </submittedName>
</protein>
<evidence type="ECO:0000313" key="2">
    <source>
        <dbReference type="EMBL" id="CAF2133851.1"/>
    </source>
</evidence>
<sequence>MTQSSSQISHRPPIKEESPQEMEIQMMTAAIDGTLDKEEVEEESEDLTNQVM</sequence>
<accession>A0A816W7Q3</accession>
<evidence type="ECO:0000256" key="1">
    <source>
        <dbReference type="SAM" id="MobiDB-lite"/>
    </source>
</evidence>
<dbReference type="Proteomes" id="UP001295469">
    <property type="component" value="Chromosome A03"/>
</dbReference>
<dbReference type="EMBL" id="HG994357">
    <property type="protein sequence ID" value="CAF2133851.1"/>
    <property type="molecule type" value="Genomic_DNA"/>
</dbReference>
<proteinExistence type="predicted"/>
<gene>
    <name evidence="2" type="ORF">DARMORV10_A03P66790.1</name>
</gene>
<name>A0A816W7Q3_BRANA</name>
<feature type="region of interest" description="Disordered" evidence="1">
    <location>
        <begin position="33"/>
        <end position="52"/>
    </location>
</feature>